<dbReference type="Gene3D" id="1.20.1280.50">
    <property type="match status" value="1"/>
</dbReference>
<dbReference type="SUPFAM" id="SSF81383">
    <property type="entry name" value="F-box domain"/>
    <property type="match status" value="1"/>
</dbReference>
<dbReference type="SMART" id="SM00320">
    <property type="entry name" value="WD40"/>
    <property type="match status" value="2"/>
</dbReference>
<dbReference type="RefSeq" id="XP_025381061.1">
    <property type="nucleotide sequence ID" value="XM_025524696.1"/>
</dbReference>
<evidence type="ECO:0000256" key="2">
    <source>
        <dbReference type="SAM" id="MobiDB-lite"/>
    </source>
</evidence>
<proteinExistence type="predicted"/>
<feature type="region of interest" description="Disordered" evidence="2">
    <location>
        <begin position="565"/>
        <end position="591"/>
    </location>
</feature>
<dbReference type="PROSITE" id="PS50082">
    <property type="entry name" value="WD_REPEATS_2"/>
    <property type="match status" value="1"/>
</dbReference>
<dbReference type="InterPro" id="IPR036322">
    <property type="entry name" value="WD40_repeat_dom_sf"/>
</dbReference>
<name>A0A316Z0M0_9BASI</name>
<evidence type="ECO:0000313" key="5">
    <source>
        <dbReference type="Proteomes" id="UP000245768"/>
    </source>
</evidence>
<gene>
    <name evidence="4" type="ORF">FA10DRAFT_299203</name>
</gene>
<feature type="compositionally biased region" description="Polar residues" evidence="2">
    <location>
        <begin position="640"/>
        <end position="649"/>
    </location>
</feature>
<dbReference type="EMBL" id="KZ819634">
    <property type="protein sequence ID" value="PWN93863.1"/>
    <property type="molecule type" value="Genomic_DNA"/>
</dbReference>
<feature type="region of interest" description="Disordered" evidence="2">
    <location>
        <begin position="640"/>
        <end position="670"/>
    </location>
</feature>
<dbReference type="PROSITE" id="PS50181">
    <property type="entry name" value="FBOX"/>
    <property type="match status" value="1"/>
</dbReference>
<dbReference type="Gene3D" id="2.130.10.10">
    <property type="entry name" value="YVTN repeat-like/Quinoprotein amine dehydrogenase"/>
    <property type="match status" value="1"/>
</dbReference>
<evidence type="ECO:0000259" key="3">
    <source>
        <dbReference type="PROSITE" id="PS50181"/>
    </source>
</evidence>
<organism evidence="4 5">
    <name type="scientific">Acaromyces ingoldii</name>
    <dbReference type="NCBI Taxonomy" id="215250"/>
    <lineage>
        <taxon>Eukaryota</taxon>
        <taxon>Fungi</taxon>
        <taxon>Dikarya</taxon>
        <taxon>Basidiomycota</taxon>
        <taxon>Ustilaginomycotina</taxon>
        <taxon>Exobasidiomycetes</taxon>
        <taxon>Exobasidiales</taxon>
        <taxon>Cryptobasidiaceae</taxon>
        <taxon>Acaromyces</taxon>
    </lineage>
</organism>
<dbReference type="InterPro" id="IPR015943">
    <property type="entry name" value="WD40/YVTN_repeat-like_dom_sf"/>
</dbReference>
<dbReference type="AlphaFoldDB" id="A0A316Z0M0"/>
<evidence type="ECO:0000313" key="4">
    <source>
        <dbReference type="EMBL" id="PWN93863.1"/>
    </source>
</evidence>
<accession>A0A316Z0M0</accession>
<dbReference type="GeneID" id="37046612"/>
<feature type="compositionally biased region" description="Basic and acidic residues" evidence="2">
    <location>
        <begin position="62"/>
        <end position="82"/>
    </location>
</feature>
<feature type="region of interest" description="Disordered" evidence="2">
    <location>
        <begin position="428"/>
        <end position="452"/>
    </location>
</feature>
<dbReference type="InterPro" id="IPR001810">
    <property type="entry name" value="F-box_dom"/>
</dbReference>
<feature type="compositionally biased region" description="Low complexity" evidence="2">
    <location>
        <begin position="566"/>
        <end position="587"/>
    </location>
</feature>
<dbReference type="SUPFAM" id="SSF50978">
    <property type="entry name" value="WD40 repeat-like"/>
    <property type="match status" value="1"/>
</dbReference>
<dbReference type="InterPro" id="IPR036047">
    <property type="entry name" value="F-box-like_dom_sf"/>
</dbReference>
<keyword evidence="5" id="KW-1185">Reference proteome</keyword>
<dbReference type="STRING" id="215250.A0A316Z0M0"/>
<dbReference type="Pfam" id="PF12937">
    <property type="entry name" value="F-box-like"/>
    <property type="match status" value="1"/>
</dbReference>
<keyword evidence="1" id="KW-0853">WD repeat</keyword>
<sequence length="670" mass="73155">MSSYTTTLPTLSSEVILRILLHLDDARDVTRVRQTCRRLWAIGGDGTLWKSLFVRTFLSPPPKREGTASRKRPAEFIDDTRPSKVARTGSDRPRSIASLPMMQRAPLEMLGVRQGDEEEDKTIDWLSLFRITSNWHGGQFVPRSLHPPTTSEKQSPQRASSSRQTPLVTARSAARIPSRPRTLVDSSSRFIFTTAGSRDGNEDEEDGCPSVLVFSVENDVTDSREPQRQEALASFRSPSLARRLSLSKKRADGIVVTAIAVDRAAVSNSSVRLVVTYSTGQASLVRFQSQSRISFVEEAFFDVSRIGAGAPDEIVSASFHWPLLVTCTAKFLVRIWSFRSSSHDHVDVSRCEEMTTYSCHWPASFRLEPVATPSDATAKASYRLSIAFSTPVYPIGWSVGFQEVLLRPSSSSSGHYFTSSRSAMAKRPHVVTRIDSPSKVRDPRGSKSLPMPRARRIDSEQLGRPTGLSYEAPFVVVGSSDNGISVFRVVDDDSKLTVEHLTSLQGHTGKVYSVSLNEGRCVTGGSDGSVRVWKLGDEQAALADAAGISIDASWRPGMGSLVTLRSPGLRSLGTTSSSTPASTSSSPLPHHRAKTLADILSEIRSSAHSDSGRSGPDRQAIIRWVASAFDRIVSVTSARTLPSSSTSPASCRGESHEADEEQVQVWSFSQ</sequence>
<protein>
    <recommendedName>
        <fullName evidence="3">F-box domain-containing protein</fullName>
    </recommendedName>
</protein>
<dbReference type="OrthoDB" id="3219396at2759"/>
<dbReference type="PROSITE" id="PS50294">
    <property type="entry name" value="WD_REPEATS_REGION"/>
    <property type="match status" value="1"/>
</dbReference>
<reference evidence="4 5" key="1">
    <citation type="journal article" date="2018" name="Mol. Biol. Evol.">
        <title>Broad Genomic Sampling Reveals a Smut Pathogenic Ancestry of the Fungal Clade Ustilaginomycotina.</title>
        <authorList>
            <person name="Kijpornyongpan T."/>
            <person name="Mondo S.J."/>
            <person name="Barry K."/>
            <person name="Sandor L."/>
            <person name="Lee J."/>
            <person name="Lipzen A."/>
            <person name="Pangilinan J."/>
            <person name="LaButti K."/>
            <person name="Hainaut M."/>
            <person name="Henrissat B."/>
            <person name="Grigoriev I.V."/>
            <person name="Spatafora J.W."/>
            <person name="Aime M.C."/>
        </authorList>
    </citation>
    <scope>NUCLEOTIDE SEQUENCE [LARGE SCALE GENOMIC DNA]</scope>
    <source>
        <strain evidence="4 5">MCA 4198</strain>
    </source>
</reference>
<dbReference type="Pfam" id="PF25499">
    <property type="entry name" value="Beta-prop_pof12"/>
    <property type="match status" value="1"/>
</dbReference>
<feature type="domain" description="F-box" evidence="3">
    <location>
        <begin position="5"/>
        <end position="52"/>
    </location>
</feature>
<feature type="region of interest" description="Disordered" evidence="2">
    <location>
        <begin position="140"/>
        <end position="181"/>
    </location>
</feature>
<evidence type="ECO:0000256" key="1">
    <source>
        <dbReference type="PROSITE-ProRule" id="PRU00221"/>
    </source>
</evidence>
<feature type="repeat" description="WD" evidence="1">
    <location>
        <begin position="504"/>
        <end position="543"/>
    </location>
</feature>
<dbReference type="InParanoid" id="A0A316Z0M0"/>
<feature type="compositionally biased region" description="Low complexity" evidence="2">
    <location>
        <begin position="170"/>
        <end position="181"/>
    </location>
</feature>
<dbReference type="Proteomes" id="UP000245768">
    <property type="component" value="Unassembled WGS sequence"/>
</dbReference>
<feature type="region of interest" description="Disordered" evidence="2">
    <location>
        <begin position="60"/>
        <end position="93"/>
    </location>
</feature>
<dbReference type="InterPro" id="IPR001680">
    <property type="entry name" value="WD40_rpt"/>
</dbReference>
<feature type="compositionally biased region" description="Basic and acidic residues" evidence="2">
    <location>
        <begin position="436"/>
        <end position="445"/>
    </location>
</feature>
<feature type="compositionally biased region" description="Polar residues" evidence="2">
    <location>
        <begin position="147"/>
        <end position="167"/>
    </location>
</feature>